<comment type="pathway">
    <text evidence="1">Cofactor biosynthesis; molybdopterin biosynthesis.</text>
</comment>
<accession>A0A366XT27</accession>
<comment type="caution">
    <text evidence="13">The sequence shown here is derived from an EMBL/GenBank/DDBJ whole genome shotgun (WGS) entry which is preliminary data.</text>
</comment>
<dbReference type="EMBL" id="QOCW01000010">
    <property type="protein sequence ID" value="RBW69530.1"/>
    <property type="molecule type" value="Genomic_DNA"/>
</dbReference>
<dbReference type="SUPFAM" id="SSF54285">
    <property type="entry name" value="MoaD/ThiS"/>
    <property type="match status" value="1"/>
</dbReference>
<dbReference type="RefSeq" id="WP_113806220.1">
    <property type="nucleotide sequence ID" value="NZ_QOCW01000010.1"/>
</dbReference>
<evidence type="ECO:0000313" key="14">
    <source>
        <dbReference type="Proteomes" id="UP000253314"/>
    </source>
</evidence>
<gene>
    <name evidence="13" type="primary">moaD</name>
    <name evidence="13" type="ORF">DS031_11455</name>
</gene>
<evidence type="ECO:0000256" key="7">
    <source>
        <dbReference type="ARBA" id="ARBA00063099"/>
    </source>
</evidence>
<evidence type="ECO:0000256" key="9">
    <source>
        <dbReference type="ARBA" id="ARBA00076711"/>
    </source>
</evidence>
<evidence type="ECO:0000256" key="12">
    <source>
        <dbReference type="ARBA" id="ARBA00078992"/>
    </source>
</evidence>
<dbReference type="FunFam" id="3.10.20.30:FF:000010">
    <property type="entry name" value="Molybdopterin synthase sulfur carrier subunit"/>
    <property type="match status" value="1"/>
</dbReference>
<keyword evidence="3" id="KW-0501">Molybdenum cofactor biosynthesis</keyword>
<evidence type="ECO:0000256" key="11">
    <source>
        <dbReference type="ARBA" id="ARBA00078020"/>
    </source>
</evidence>
<dbReference type="CDD" id="cd00754">
    <property type="entry name" value="Ubl_MoaD"/>
    <property type="match status" value="1"/>
</dbReference>
<dbReference type="UniPathway" id="UPA00344"/>
<name>A0A366XT27_9BACI</name>
<dbReference type="AlphaFoldDB" id="A0A366XT27"/>
<organism evidence="13 14">
    <name type="scientific">Bacillus taeanensis</name>
    <dbReference type="NCBI Taxonomy" id="273032"/>
    <lineage>
        <taxon>Bacteria</taxon>
        <taxon>Bacillati</taxon>
        <taxon>Bacillota</taxon>
        <taxon>Bacilli</taxon>
        <taxon>Bacillales</taxon>
        <taxon>Bacillaceae</taxon>
        <taxon>Bacillus</taxon>
    </lineage>
</organism>
<dbReference type="Proteomes" id="UP000253314">
    <property type="component" value="Unassembled WGS sequence"/>
</dbReference>
<evidence type="ECO:0000256" key="1">
    <source>
        <dbReference type="ARBA" id="ARBA00005046"/>
    </source>
</evidence>
<dbReference type="GO" id="GO:0006777">
    <property type="term" value="P:Mo-molybdopterin cofactor biosynthetic process"/>
    <property type="evidence" value="ECO:0007669"/>
    <property type="project" value="UniProtKB-KW"/>
</dbReference>
<dbReference type="Pfam" id="PF02597">
    <property type="entry name" value="ThiS"/>
    <property type="match status" value="1"/>
</dbReference>
<comment type="subunit">
    <text evidence="7">Heterotetramer of 2 MoaD subunits and 2 MoaE subunits. Forms a stable heterotetrameric complex of 2 MoaD and 2 MoeB during adenylation of MoaD by MoeB. During catalysis MoaD shuttles between the two heterotetrameric complexes.</text>
</comment>
<dbReference type="InterPro" id="IPR012675">
    <property type="entry name" value="Beta-grasp_dom_sf"/>
</dbReference>
<proteinExistence type="inferred from homology"/>
<evidence type="ECO:0000256" key="8">
    <source>
        <dbReference type="ARBA" id="ARBA00075076"/>
    </source>
</evidence>
<protein>
    <recommendedName>
        <fullName evidence="5">Molybdopterin synthase sulfur carrier subunit</fullName>
    </recommendedName>
    <alternativeName>
        <fullName evidence="11">MPT synthase subunit 1</fullName>
    </alternativeName>
    <alternativeName>
        <fullName evidence="8">Molybdenum cofactor biosynthesis protein D</fullName>
    </alternativeName>
    <alternativeName>
        <fullName evidence="10">Molybdopterin-converting factor small subunit</fullName>
    </alternativeName>
    <alternativeName>
        <fullName evidence="9">Molybdopterin-converting factor subunit 1</fullName>
    </alternativeName>
    <alternativeName>
        <fullName evidence="12">Sulfur carrier protein MoaD</fullName>
    </alternativeName>
</protein>
<reference evidence="13 14" key="1">
    <citation type="submission" date="2018-07" db="EMBL/GenBank/DDBJ databases">
        <title>Lottiidibacillus patelloidae gen. nov., sp. nov., isolated from the intestinal tract of a marine limpet and the reclassification of B. taeanensis BH030017T, B. algicola KMM 3737T and B. hwajinpoensis SW-72T as genus Lottiidibacillus.</title>
        <authorList>
            <person name="Liu R."/>
            <person name="Huang Z."/>
        </authorList>
    </citation>
    <scope>NUCLEOTIDE SEQUENCE [LARGE SCALE GENOMIC DNA]</scope>
    <source>
        <strain evidence="13 14">BH030017</strain>
    </source>
</reference>
<dbReference type="InterPro" id="IPR044672">
    <property type="entry name" value="MOCS2A"/>
</dbReference>
<dbReference type="NCBIfam" id="TIGR01682">
    <property type="entry name" value="moaD"/>
    <property type="match status" value="1"/>
</dbReference>
<evidence type="ECO:0000313" key="13">
    <source>
        <dbReference type="EMBL" id="RBW69530.1"/>
    </source>
</evidence>
<evidence type="ECO:0000256" key="4">
    <source>
        <dbReference type="ARBA" id="ARBA00024200"/>
    </source>
</evidence>
<dbReference type="GO" id="GO:0000166">
    <property type="term" value="F:nucleotide binding"/>
    <property type="evidence" value="ECO:0007669"/>
    <property type="project" value="UniProtKB-KW"/>
</dbReference>
<dbReference type="PANTHER" id="PTHR33359">
    <property type="entry name" value="MOLYBDOPTERIN SYNTHASE SULFUR CARRIER SUBUNIT"/>
    <property type="match status" value="1"/>
</dbReference>
<comment type="similarity">
    <text evidence="4">Belongs to the MoaD family.</text>
</comment>
<dbReference type="OrthoDB" id="9801945at2"/>
<evidence type="ECO:0000256" key="3">
    <source>
        <dbReference type="ARBA" id="ARBA00023150"/>
    </source>
</evidence>
<keyword evidence="2" id="KW-0547">Nucleotide-binding</keyword>
<dbReference type="GO" id="GO:1990133">
    <property type="term" value="C:molybdopterin adenylyltransferase complex"/>
    <property type="evidence" value="ECO:0007669"/>
    <property type="project" value="TreeGrafter"/>
</dbReference>
<dbReference type="InterPro" id="IPR016155">
    <property type="entry name" value="Mopterin_synth/thiamin_S_b"/>
</dbReference>
<dbReference type="InterPro" id="IPR003749">
    <property type="entry name" value="ThiS/MoaD-like"/>
</dbReference>
<dbReference type="Gene3D" id="3.10.20.30">
    <property type="match status" value="1"/>
</dbReference>
<keyword evidence="14" id="KW-1185">Reference proteome</keyword>
<comment type="function">
    <text evidence="6">Involved in sulfur transfer in the conversion of molybdopterin precursor Z to molybdopterin.</text>
</comment>
<sequence length="77" mass="8474">MITILFFAGHQETIGKEQIEWNKAGVTISELKRDLQEKYPALTLDQSMAAVNEEYAADDTMVNDSDIVAFIPPVSGG</sequence>
<dbReference type="PANTHER" id="PTHR33359:SF1">
    <property type="entry name" value="MOLYBDOPTERIN SYNTHASE SULFUR CARRIER SUBUNIT"/>
    <property type="match status" value="1"/>
</dbReference>
<evidence type="ECO:0000256" key="2">
    <source>
        <dbReference type="ARBA" id="ARBA00022741"/>
    </source>
</evidence>
<evidence type="ECO:0000256" key="6">
    <source>
        <dbReference type="ARBA" id="ARBA00054425"/>
    </source>
</evidence>
<evidence type="ECO:0000256" key="5">
    <source>
        <dbReference type="ARBA" id="ARBA00024247"/>
    </source>
</evidence>
<evidence type="ECO:0000256" key="10">
    <source>
        <dbReference type="ARBA" id="ARBA00077809"/>
    </source>
</evidence>